<proteinExistence type="predicted"/>
<keyword evidence="3" id="KW-1185">Reference proteome</keyword>
<dbReference type="AlphaFoldDB" id="A0A7J0C4Y9"/>
<dbReference type="EMBL" id="BLWC01000001">
    <property type="protein sequence ID" value="GFM96776.1"/>
    <property type="molecule type" value="Genomic_DNA"/>
</dbReference>
<evidence type="ECO:0000313" key="2">
    <source>
        <dbReference type="EMBL" id="GFM96776.1"/>
    </source>
</evidence>
<organism evidence="2 3">
    <name type="scientific">Streptomyces fulvorobeus</name>
    <dbReference type="NCBI Taxonomy" id="284028"/>
    <lineage>
        <taxon>Bacteria</taxon>
        <taxon>Bacillati</taxon>
        <taxon>Actinomycetota</taxon>
        <taxon>Actinomycetes</taxon>
        <taxon>Kitasatosporales</taxon>
        <taxon>Streptomycetaceae</taxon>
        <taxon>Streptomyces</taxon>
    </lineage>
</organism>
<feature type="compositionally biased region" description="Basic and acidic residues" evidence="1">
    <location>
        <begin position="70"/>
        <end position="79"/>
    </location>
</feature>
<feature type="region of interest" description="Disordered" evidence="1">
    <location>
        <begin position="60"/>
        <end position="79"/>
    </location>
</feature>
<reference evidence="2 3" key="1">
    <citation type="submission" date="2020-05" db="EMBL/GenBank/DDBJ databases">
        <title>Whole genome shotgun sequence of Streptomyces fulvorobeus NBRC 15897.</title>
        <authorList>
            <person name="Komaki H."/>
            <person name="Tamura T."/>
        </authorList>
    </citation>
    <scope>NUCLEOTIDE SEQUENCE [LARGE SCALE GENOMIC DNA]</scope>
    <source>
        <strain evidence="2 3">NBRC 15897</strain>
    </source>
</reference>
<gene>
    <name evidence="2" type="ORF">Sfulv_15870</name>
</gene>
<name>A0A7J0C4Y9_9ACTN</name>
<dbReference type="Proteomes" id="UP000498980">
    <property type="component" value="Unassembled WGS sequence"/>
</dbReference>
<sequence length="79" mass="7666">MGRTSVCGTETGPGPSPSAARPGGPVVPTRSASVFRAPEANGLITHRDGPAALAVPDTRAAPAVPAGGGLRHDGALSIT</sequence>
<evidence type="ECO:0000313" key="3">
    <source>
        <dbReference type="Proteomes" id="UP000498980"/>
    </source>
</evidence>
<feature type="region of interest" description="Disordered" evidence="1">
    <location>
        <begin position="1"/>
        <end position="30"/>
    </location>
</feature>
<protein>
    <submittedName>
        <fullName evidence="2">Uncharacterized protein</fullName>
    </submittedName>
</protein>
<comment type="caution">
    <text evidence="2">The sequence shown here is derived from an EMBL/GenBank/DDBJ whole genome shotgun (WGS) entry which is preliminary data.</text>
</comment>
<evidence type="ECO:0000256" key="1">
    <source>
        <dbReference type="SAM" id="MobiDB-lite"/>
    </source>
</evidence>
<accession>A0A7J0C4Y9</accession>